<reference evidence="2" key="1">
    <citation type="journal article" date="2019" name="Int. J. Syst. Evol. Microbiol.">
        <title>The Global Catalogue of Microorganisms (GCM) 10K type strain sequencing project: providing services to taxonomists for standard genome sequencing and annotation.</title>
        <authorList>
            <consortium name="The Broad Institute Genomics Platform"/>
            <consortium name="The Broad Institute Genome Sequencing Center for Infectious Disease"/>
            <person name="Wu L."/>
            <person name="Ma J."/>
        </authorList>
    </citation>
    <scope>NUCLEOTIDE SEQUENCE [LARGE SCALE GENOMIC DNA]</scope>
    <source>
        <strain evidence="2">CGMCC 4.7241</strain>
    </source>
</reference>
<organism evidence="1 2">
    <name type="scientific">Tenggerimyces flavus</name>
    <dbReference type="NCBI Taxonomy" id="1708749"/>
    <lineage>
        <taxon>Bacteria</taxon>
        <taxon>Bacillati</taxon>
        <taxon>Actinomycetota</taxon>
        <taxon>Actinomycetes</taxon>
        <taxon>Propionibacteriales</taxon>
        <taxon>Nocardioidaceae</taxon>
        <taxon>Tenggerimyces</taxon>
    </lineage>
</organism>
<evidence type="ECO:0000313" key="1">
    <source>
        <dbReference type="EMBL" id="MFC3762044.1"/>
    </source>
</evidence>
<dbReference type="EMBL" id="JBHRZH010000012">
    <property type="protein sequence ID" value="MFC3762044.1"/>
    <property type="molecule type" value="Genomic_DNA"/>
</dbReference>
<evidence type="ECO:0000313" key="2">
    <source>
        <dbReference type="Proteomes" id="UP001595699"/>
    </source>
</evidence>
<accession>A0ABV7YCH7</accession>
<proteinExistence type="predicted"/>
<gene>
    <name evidence="1" type="ORF">ACFOUW_14470</name>
</gene>
<name>A0ABV7YCH7_9ACTN</name>
<comment type="caution">
    <text evidence="1">The sequence shown here is derived from an EMBL/GenBank/DDBJ whole genome shotgun (WGS) entry which is preliminary data.</text>
</comment>
<sequence>MSSYREGTAYLQLVPTRYPYELKVVNATQRKPSIVDPDAVVVKVRLRVPCAAFEPLQPEAVITVPAELVQHPVEVDAVAND</sequence>
<protein>
    <submittedName>
        <fullName evidence="1">Uncharacterized protein</fullName>
    </submittedName>
</protein>
<dbReference type="Proteomes" id="UP001595699">
    <property type="component" value="Unassembled WGS sequence"/>
</dbReference>
<keyword evidence="2" id="KW-1185">Reference proteome</keyword>
<dbReference type="RefSeq" id="WP_205120591.1">
    <property type="nucleotide sequence ID" value="NZ_JAFBCM010000001.1"/>
</dbReference>